<evidence type="ECO:0000313" key="4">
    <source>
        <dbReference type="EMBL" id="CAX40827.1"/>
    </source>
</evidence>
<name>B9WKH5_CANDC</name>
<proteinExistence type="predicted"/>
<dbReference type="AlphaFoldDB" id="B9WKH5"/>
<evidence type="ECO:0000256" key="1">
    <source>
        <dbReference type="SAM" id="MobiDB-lite"/>
    </source>
</evidence>
<evidence type="ECO:0000256" key="2">
    <source>
        <dbReference type="SAM" id="SignalP"/>
    </source>
</evidence>
<gene>
    <name evidence="3" type="ordered locus">Cd36_72760</name>
    <name evidence="4" type="ORF">CD36_72760</name>
</gene>
<evidence type="ECO:0000313" key="3">
    <source>
        <dbReference type="CGD" id="CAL0000160443"/>
    </source>
</evidence>
<dbReference type="GeneID" id="8049184"/>
<dbReference type="VEuPathDB" id="FungiDB:CD36_72760"/>
<feature type="compositionally biased region" description="Polar residues" evidence="1">
    <location>
        <begin position="147"/>
        <end position="159"/>
    </location>
</feature>
<dbReference type="RefSeq" id="XP_002421490.1">
    <property type="nucleotide sequence ID" value="XM_002421445.1"/>
</dbReference>
<dbReference type="Proteomes" id="UP000002605">
    <property type="component" value="Chromosome 7"/>
</dbReference>
<feature type="chain" id="PRO_5013265915" evidence="2">
    <location>
        <begin position="16"/>
        <end position="227"/>
    </location>
</feature>
<dbReference type="HOGENOM" id="CLU_1219555_0_0_1"/>
<feature type="signal peptide" evidence="2">
    <location>
        <begin position="1"/>
        <end position="15"/>
    </location>
</feature>
<keyword evidence="5" id="KW-1185">Reference proteome</keyword>
<accession>B9WKH5</accession>
<dbReference type="KEGG" id="cdu:CD36_72760"/>
<protein>
    <submittedName>
        <fullName evidence="4">Uncharacterized protein</fullName>
    </submittedName>
</protein>
<sequence>MKLFAYFAVITLSSASLIDLLKRATTNECSIDSCYKASQTLWNKCGDGISNFKCLCDLPQSYFQDLYDCSNTCGTLQESDIHSPSDIKQLYCDAASNNLYTFSIPSISLDMINYTDFETDTESTTEIDTRSKTETGTTTSGSVDVAKTQQTGGASSTANSETKSGSGTTSKASSTSVSEAKTASGSSSSGKSSSATSASSTQQTTSLAGAASGTFVSLLGLFAALLI</sequence>
<reference evidence="4 5" key="1">
    <citation type="journal article" date="2009" name="Genome Res.">
        <title>Comparative genomics of the fungal pathogens Candida dubliniensis and Candida albicans.</title>
        <authorList>
            <person name="Jackson A.P."/>
            <person name="Gamble J.A."/>
            <person name="Yeomans T."/>
            <person name="Moran G.P."/>
            <person name="Saunders D."/>
            <person name="Harris D."/>
            <person name="Aslett M."/>
            <person name="Barrell J.F."/>
            <person name="Butler G."/>
            <person name="Citiulo F."/>
            <person name="Coleman D.C."/>
            <person name="de Groot P.W.J."/>
            <person name="Goodwin T.J."/>
            <person name="Quail M.A."/>
            <person name="McQuillan J."/>
            <person name="Munro C.A."/>
            <person name="Pain A."/>
            <person name="Poulter R.T."/>
            <person name="Rajandream M.A."/>
            <person name="Renauld H."/>
            <person name="Spiering M.J."/>
            <person name="Tivey A."/>
            <person name="Gow N.A.R."/>
            <person name="Barrell B."/>
            <person name="Sullivan D.J."/>
            <person name="Berriman M."/>
        </authorList>
    </citation>
    <scope>NUCLEOTIDE SEQUENCE [LARGE SCALE GENOMIC DNA]</scope>
    <source>
        <strain evidence="5">CD36 / ATCC MYA-646 / CBS 7987 / NCPF 3949 / NRRL Y-17841</strain>
    </source>
</reference>
<feature type="compositionally biased region" description="Low complexity" evidence="1">
    <location>
        <begin position="160"/>
        <end position="197"/>
    </location>
</feature>
<dbReference type="CGD" id="CAL0000160443">
    <property type="gene designation" value="Cd36_72760"/>
</dbReference>
<feature type="region of interest" description="Disordered" evidence="1">
    <location>
        <begin position="119"/>
        <end position="197"/>
    </location>
</feature>
<organism evidence="4 5">
    <name type="scientific">Candida dubliniensis (strain CD36 / ATCC MYA-646 / CBS 7987 / NCPF 3949 / NRRL Y-17841)</name>
    <name type="common">Yeast</name>
    <dbReference type="NCBI Taxonomy" id="573826"/>
    <lineage>
        <taxon>Eukaryota</taxon>
        <taxon>Fungi</taxon>
        <taxon>Dikarya</taxon>
        <taxon>Ascomycota</taxon>
        <taxon>Saccharomycotina</taxon>
        <taxon>Pichiomycetes</taxon>
        <taxon>Debaryomycetaceae</taxon>
        <taxon>Candida/Lodderomyces clade</taxon>
        <taxon>Candida</taxon>
    </lineage>
</organism>
<evidence type="ECO:0000313" key="5">
    <source>
        <dbReference type="Proteomes" id="UP000002605"/>
    </source>
</evidence>
<dbReference type="OrthoDB" id="4026080at2759"/>
<keyword evidence="2" id="KW-0732">Signal</keyword>
<dbReference type="EMBL" id="FM992694">
    <property type="protein sequence ID" value="CAX40827.1"/>
    <property type="molecule type" value="Genomic_DNA"/>
</dbReference>